<dbReference type="AlphaFoldDB" id="A0A9D1TYD5"/>
<protein>
    <recommendedName>
        <fullName evidence="6">Ribosomal RNA small subunit methyltransferase H</fullName>
        <ecNumber evidence="6">2.1.1.199</ecNumber>
    </recommendedName>
    <alternativeName>
        <fullName evidence="6">16S rRNA m(4)C1402 methyltransferase</fullName>
    </alternativeName>
    <alternativeName>
        <fullName evidence="6">rRNA (cytosine-N(4)-)-methyltransferase RsmH</fullName>
    </alternativeName>
</protein>
<comment type="similarity">
    <text evidence="1 6">Belongs to the methyltransferase superfamily. RsmH family.</text>
</comment>
<dbReference type="Gene3D" id="3.40.50.150">
    <property type="entry name" value="Vaccinia Virus protein VP39"/>
    <property type="match status" value="1"/>
</dbReference>
<dbReference type="Pfam" id="PF01795">
    <property type="entry name" value="Methyltransf_5"/>
    <property type="match status" value="1"/>
</dbReference>
<dbReference type="Proteomes" id="UP000823926">
    <property type="component" value="Unassembled WGS sequence"/>
</dbReference>
<keyword evidence="6" id="KW-0963">Cytoplasm</keyword>
<comment type="subcellular location">
    <subcellularLocation>
        <location evidence="6">Cytoplasm</location>
    </subcellularLocation>
</comment>
<sequence length="303" mass="33452">MSEYHDPVLLHESVDMLNIRPEGIYVDVTFGGGGHSREILSRLGKKGRLLSFDQDAEALANAPDDKRLILVHNNFRFLRGCVRAAGFEHVDGVLADLGVSSHHFDTAERGFSFRFDGPLDMRMNQTGGGRTAADVVNTYETEALATLLGRYGELEKCFRVAGAIVRHRESAGPITTIGELLTATESVTPKGAESKFRARLFQALRIEVNGEMTALEMMLSQAIRLLRPGGRLSIITYHSLEDRLTKNFMRSGTADGRPEKDFFGRVTAPLRTVGKVILPTDEEVARNPRARSAKLRGAERVEA</sequence>
<dbReference type="SUPFAM" id="SSF53335">
    <property type="entry name" value="S-adenosyl-L-methionine-dependent methyltransferases"/>
    <property type="match status" value="1"/>
</dbReference>
<feature type="binding site" evidence="6">
    <location>
        <begin position="33"/>
        <end position="35"/>
    </location>
    <ligand>
        <name>S-adenosyl-L-methionine</name>
        <dbReference type="ChEBI" id="CHEBI:59789"/>
    </ligand>
</feature>
<dbReference type="GO" id="GO:0070475">
    <property type="term" value="P:rRNA base methylation"/>
    <property type="evidence" value="ECO:0007669"/>
    <property type="project" value="UniProtKB-UniRule"/>
</dbReference>
<keyword evidence="4 6" id="KW-0808">Transferase</keyword>
<reference evidence="7" key="1">
    <citation type="journal article" date="2021" name="PeerJ">
        <title>Extensive microbial diversity within the chicken gut microbiome revealed by metagenomics and culture.</title>
        <authorList>
            <person name="Gilroy R."/>
            <person name="Ravi A."/>
            <person name="Getino M."/>
            <person name="Pursley I."/>
            <person name="Horton D.L."/>
            <person name="Alikhan N.F."/>
            <person name="Baker D."/>
            <person name="Gharbi K."/>
            <person name="Hall N."/>
            <person name="Watson M."/>
            <person name="Adriaenssens E.M."/>
            <person name="Foster-Nyarko E."/>
            <person name="Jarju S."/>
            <person name="Secka A."/>
            <person name="Antonio M."/>
            <person name="Oren A."/>
            <person name="Chaudhuri R.R."/>
            <person name="La Ragione R."/>
            <person name="Hildebrand F."/>
            <person name="Pallen M.J."/>
        </authorList>
    </citation>
    <scope>NUCLEOTIDE SEQUENCE</scope>
    <source>
        <strain evidence="7">ChiBcec15-1070</strain>
    </source>
</reference>
<gene>
    <name evidence="6 7" type="primary">rsmH</name>
    <name evidence="7" type="ORF">H9888_05700</name>
</gene>
<dbReference type="PANTHER" id="PTHR11265:SF0">
    <property type="entry name" value="12S RRNA N4-METHYLCYTIDINE METHYLTRANSFERASE"/>
    <property type="match status" value="1"/>
</dbReference>
<dbReference type="NCBIfam" id="TIGR00006">
    <property type="entry name" value="16S rRNA (cytosine(1402)-N(4))-methyltransferase RsmH"/>
    <property type="match status" value="1"/>
</dbReference>
<evidence type="ECO:0000313" key="7">
    <source>
        <dbReference type="EMBL" id="HIW10982.1"/>
    </source>
</evidence>
<keyword evidence="2 6" id="KW-0698">rRNA processing</keyword>
<evidence type="ECO:0000313" key="8">
    <source>
        <dbReference type="Proteomes" id="UP000823926"/>
    </source>
</evidence>
<comment type="caution">
    <text evidence="7">The sequence shown here is derived from an EMBL/GenBank/DDBJ whole genome shotgun (WGS) entry which is preliminary data.</text>
</comment>
<accession>A0A9D1TYD5</accession>
<dbReference type="GO" id="GO:0071424">
    <property type="term" value="F:rRNA (cytosine-N4-)-methyltransferase activity"/>
    <property type="evidence" value="ECO:0007669"/>
    <property type="project" value="UniProtKB-UniRule"/>
</dbReference>
<reference evidence="7" key="2">
    <citation type="submission" date="2021-04" db="EMBL/GenBank/DDBJ databases">
        <authorList>
            <person name="Gilroy R."/>
        </authorList>
    </citation>
    <scope>NUCLEOTIDE SEQUENCE</scope>
    <source>
        <strain evidence="7">ChiBcec15-1070</strain>
    </source>
</reference>
<feature type="binding site" evidence="6">
    <location>
        <position position="53"/>
    </location>
    <ligand>
        <name>S-adenosyl-L-methionine</name>
        <dbReference type="ChEBI" id="CHEBI:59789"/>
    </ligand>
</feature>
<dbReference type="GO" id="GO:0005737">
    <property type="term" value="C:cytoplasm"/>
    <property type="evidence" value="ECO:0007669"/>
    <property type="project" value="UniProtKB-SubCell"/>
</dbReference>
<dbReference type="EC" id="2.1.1.199" evidence="6"/>
<feature type="binding site" evidence="6">
    <location>
        <position position="96"/>
    </location>
    <ligand>
        <name>S-adenosyl-L-methionine</name>
        <dbReference type="ChEBI" id="CHEBI:59789"/>
    </ligand>
</feature>
<comment type="catalytic activity">
    <reaction evidence="6">
        <text>cytidine(1402) in 16S rRNA + S-adenosyl-L-methionine = N(4)-methylcytidine(1402) in 16S rRNA + S-adenosyl-L-homocysteine + H(+)</text>
        <dbReference type="Rhea" id="RHEA:42928"/>
        <dbReference type="Rhea" id="RHEA-COMP:10286"/>
        <dbReference type="Rhea" id="RHEA-COMP:10287"/>
        <dbReference type="ChEBI" id="CHEBI:15378"/>
        <dbReference type="ChEBI" id="CHEBI:57856"/>
        <dbReference type="ChEBI" id="CHEBI:59789"/>
        <dbReference type="ChEBI" id="CHEBI:74506"/>
        <dbReference type="ChEBI" id="CHEBI:82748"/>
        <dbReference type="EC" id="2.1.1.199"/>
    </reaction>
</comment>
<feature type="binding site" evidence="6">
    <location>
        <position position="103"/>
    </location>
    <ligand>
        <name>S-adenosyl-L-methionine</name>
        <dbReference type="ChEBI" id="CHEBI:59789"/>
    </ligand>
</feature>
<dbReference type="SUPFAM" id="SSF81799">
    <property type="entry name" value="Putative methyltransferase TM0872, insert domain"/>
    <property type="match status" value="1"/>
</dbReference>
<name>A0A9D1TYD5_9BACT</name>
<evidence type="ECO:0000256" key="5">
    <source>
        <dbReference type="ARBA" id="ARBA00022691"/>
    </source>
</evidence>
<proteinExistence type="inferred from homology"/>
<dbReference type="PIRSF" id="PIRSF004486">
    <property type="entry name" value="MraW"/>
    <property type="match status" value="1"/>
</dbReference>
<evidence type="ECO:0000256" key="4">
    <source>
        <dbReference type="ARBA" id="ARBA00022679"/>
    </source>
</evidence>
<evidence type="ECO:0000256" key="3">
    <source>
        <dbReference type="ARBA" id="ARBA00022603"/>
    </source>
</evidence>
<comment type="function">
    <text evidence="6">Specifically methylates the N4 position of cytidine in position 1402 (C1402) of 16S rRNA.</text>
</comment>
<evidence type="ECO:0000256" key="1">
    <source>
        <dbReference type="ARBA" id="ARBA00010396"/>
    </source>
</evidence>
<organism evidence="7 8">
    <name type="scientific">Candidatus Rikenella faecigallinarum</name>
    <dbReference type="NCBI Taxonomy" id="2838745"/>
    <lineage>
        <taxon>Bacteria</taxon>
        <taxon>Pseudomonadati</taxon>
        <taxon>Bacteroidota</taxon>
        <taxon>Bacteroidia</taxon>
        <taxon>Bacteroidales</taxon>
        <taxon>Rikenellaceae</taxon>
        <taxon>Rikenella</taxon>
    </lineage>
</organism>
<evidence type="ECO:0000256" key="2">
    <source>
        <dbReference type="ARBA" id="ARBA00022552"/>
    </source>
</evidence>
<keyword evidence="3 6" id="KW-0489">Methyltransferase</keyword>
<evidence type="ECO:0000256" key="6">
    <source>
        <dbReference type="HAMAP-Rule" id="MF_01007"/>
    </source>
</evidence>
<dbReference type="HAMAP" id="MF_01007">
    <property type="entry name" value="16SrRNA_methyltr_H"/>
    <property type="match status" value="1"/>
</dbReference>
<dbReference type="PANTHER" id="PTHR11265">
    <property type="entry name" value="S-ADENOSYL-METHYLTRANSFERASE MRAW"/>
    <property type="match status" value="1"/>
</dbReference>
<dbReference type="InterPro" id="IPR029063">
    <property type="entry name" value="SAM-dependent_MTases_sf"/>
</dbReference>
<feature type="binding site" evidence="6">
    <location>
        <position position="75"/>
    </location>
    <ligand>
        <name>S-adenosyl-L-methionine</name>
        <dbReference type="ChEBI" id="CHEBI:59789"/>
    </ligand>
</feature>
<dbReference type="Gene3D" id="1.10.150.170">
    <property type="entry name" value="Putative methyltransferase TM0872, insert domain"/>
    <property type="match status" value="1"/>
</dbReference>
<dbReference type="EMBL" id="DXHL01000027">
    <property type="protein sequence ID" value="HIW10982.1"/>
    <property type="molecule type" value="Genomic_DNA"/>
</dbReference>
<keyword evidence="5 6" id="KW-0949">S-adenosyl-L-methionine</keyword>
<dbReference type="InterPro" id="IPR002903">
    <property type="entry name" value="RsmH"/>
</dbReference>
<dbReference type="InterPro" id="IPR023397">
    <property type="entry name" value="SAM-dep_MeTrfase_MraW_recog"/>
</dbReference>